<accession>A0A8S5UFD7</accession>
<proteinExistence type="predicted"/>
<sequence length="158" mass="18725">MIGVETLNTRYYFELNGKKLMHRVAYDFDSEKKASEYFLKNIQMYRNLYGENVNNFILVREEIIAMRKMIRRMEPVKYIIGVDTEIGELYVGMTTLNETEVPYLSPIKSDILNTNYFTSKELAESVIDEYKIALKPYYKETILNNLKVIKVEEEVYNI</sequence>
<organism evidence="1">
    <name type="scientific">Myoviridae sp. ctcyQ27</name>
    <dbReference type="NCBI Taxonomy" id="2825139"/>
    <lineage>
        <taxon>Viruses</taxon>
        <taxon>Duplodnaviria</taxon>
        <taxon>Heunggongvirae</taxon>
        <taxon>Uroviricota</taxon>
        <taxon>Caudoviricetes</taxon>
    </lineage>
</organism>
<protein>
    <submittedName>
        <fullName evidence="1">Uncharacterized protein</fullName>
    </submittedName>
</protein>
<evidence type="ECO:0000313" key="1">
    <source>
        <dbReference type="EMBL" id="DAF93209.1"/>
    </source>
</evidence>
<name>A0A8S5UFD7_9CAUD</name>
<reference evidence="1" key="1">
    <citation type="journal article" date="2021" name="Proc. Natl. Acad. Sci. U.S.A.">
        <title>A Catalog of Tens of Thousands of Viruses from Human Metagenomes Reveals Hidden Associations with Chronic Diseases.</title>
        <authorList>
            <person name="Tisza M.J."/>
            <person name="Buck C.B."/>
        </authorList>
    </citation>
    <scope>NUCLEOTIDE SEQUENCE</scope>
    <source>
        <strain evidence="1">CtcyQ27</strain>
    </source>
</reference>
<dbReference type="EMBL" id="BK016080">
    <property type="protein sequence ID" value="DAF93209.1"/>
    <property type="molecule type" value="Genomic_DNA"/>
</dbReference>